<evidence type="ECO:0000313" key="7">
    <source>
        <dbReference type="Proteomes" id="UP000305362"/>
    </source>
</evidence>
<dbReference type="Proteomes" id="UP000305647">
    <property type="component" value="Unassembled WGS sequence"/>
</dbReference>
<proteinExistence type="predicted"/>
<protein>
    <submittedName>
        <fullName evidence="5">Uncharacterized protein</fullName>
    </submittedName>
</protein>
<dbReference type="Proteomes" id="UP000310685">
    <property type="component" value="Unassembled WGS sequence"/>
</dbReference>
<evidence type="ECO:0000313" key="11">
    <source>
        <dbReference type="Proteomes" id="UP000310685"/>
    </source>
</evidence>
<dbReference type="EMBL" id="SPRX01000034">
    <property type="protein sequence ID" value="TIC64401.1"/>
    <property type="molecule type" value="Genomic_DNA"/>
</dbReference>
<evidence type="ECO:0000313" key="9">
    <source>
        <dbReference type="Proteomes" id="UP000307169"/>
    </source>
</evidence>
<evidence type="ECO:0000313" key="3">
    <source>
        <dbReference type="EMBL" id="TIC29634.1"/>
    </source>
</evidence>
<evidence type="ECO:0000313" key="12">
    <source>
        <dbReference type="Proteomes" id="UP000310708"/>
    </source>
</evidence>
<dbReference type="EMBL" id="SPRW01000031">
    <property type="protein sequence ID" value="TIC63995.1"/>
    <property type="molecule type" value="Genomic_DNA"/>
</dbReference>
<evidence type="ECO:0000313" key="1">
    <source>
        <dbReference type="EMBL" id="TIB76885.1"/>
    </source>
</evidence>
<sequence length="136" mass="16171">MNNEVTRVARMERDLFKQFSAAVKPHCRSFESVGGLDILQQIANKYQQMLHVKTSHRVYLSYQDHLVHLLKLIAAYHRAGLLSNDFFVLMRESFIVVEEACSRPDTRPDSPEHHKNFFKEFRTVIEEYRKMYKKHT</sequence>
<dbReference type="EMBL" id="SPRV01000031">
    <property type="protein sequence ID" value="TIC61186.1"/>
    <property type="molecule type" value="Genomic_DNA"/>
</dbReference>
<name>A0A4T0QSF9_9BASI</name>
<evidence type="ECO:0000313" key="6">
    <source>
        <dbReference type="EMBL" id="TIC64401.1"/>
    </source>
</evidence>
<dbReference type="Proteomes" id="UP000307169">
    <property type="component" value="Unassembled WGS sequence"/>
</dbReference>
<comment type="caution">
    <text evidence="5">The sequence shown here is derived from an EMBL/GenBank/DDBJ whole genome shotgun (WGS) entry which is preliminary data.</text>
</comment>
<organism evidence="5 10">
    <name type="scientific">Wallemia mellicola</name>
    <dbReference type="NCBI Taxonomy" id="1708541"/>
    <lineage>
        <taxon>Eukaryota</taxon>
        <taxon>Fungi</taxon>
        <taxon>Dikarya</taxon>
        <taxon>Basidiomycota</taxon>
        <taxon>Wallemiomycotina</taxon>
        <taxon>Wallemiomycetes</taxon>
        <taxon>Wallemiales</taxon>
        <taxon>Wallemiaceae</taxon>
        <taxon>Wallemia</taxon>
    </lineage>
</organism>
<dbReference type="Proteomes" id="UP000305362">
    <property type="component" value="Unassembled WGS sequence"/>
</dbReference>
<dbReference type="EMBL" id="SPRH01000029">
    <property type="protein sequence ID" value="TIB99530.1"/>
    <property type="molecule type" value="Genomic_DNA"/>
</dbReference>
<reference evidence="7 8" key="1">
    <citation type="submission" date="2019-03" db="EMBL/GenBank/DDBJ databases">
        <title>Sequencing 25 genomes of Wallemia mellicola.</title>
        <authorList>
            <person name="Gostincar C."/>
        </authorList>
    </citation>
    <scope>NUCLEOTIDE SEQUENCE [LARGE SCALE GENOMIC DNA]</scope>
    <source>
        <strain evidence="2 9">EXF-1262</strain>
        <strain evidence="5 10">EXF-1274</strain>
        <strain evidence="4 7">EXF-1277</strain>
        <strain evidence="1 11">EXF-6152</strain>
        <strain evidence="6 12">EXF-757</strain>
        <strain evidence="3 8">EXF-8738</strain>
    </source>
</reference>
<evidence type="ECO:0000313" key="2">
    <source>
        <dbReference type="EMBL" id="TIB99530.1"/>
    </source>
</evidence>
<dbReference type="Proteomes" id="UP000309601">
    <property type="component" value="Unassembled WGS sequence"/>
</dbReference>
<accession>A0A4T0QSF9</accession>
<dbReference type="OrthoDB" id="10501561at2759"/>
<dbReference type="AlphaFoldDB" id="A0A4T0QSF9"/>
<dbReference type="EMBL" id="SPRC01000040">
    <property type="protein sequence ID" value="TIB76885.1"/>
    <property type="molecule type" value="Genomic_DNA"/>
</dbReference>
<evidence type="ECO:0000313" key="10">
    <source>
        <dbReference type="Proteomes" id="UP000309601"/>
    </source>
</evidence>
<evidence type="ECO:0000313" key="4">
    <source>
        <dbReference type="EMBL" id="TIC61186.1"/>
    </source>
</evidence>
<dbReference type="Proteomes" id="UP000310708">
    <property type="component" value="Unassembled WGS sequence"/>
</dbReference>
<dbReference type="EMBL" id="SPRO01000026">
    <property type="protein sequence ID" value="TIC29634.1"/>
    <property type="molecule type" value="Genomic_DNA"/>
</dbReference>
<evidence type="ECO:0000313" key="5">
    <source>
        <dbReference type="EMBL" id="TIC63995.1"/>
    </source>
</evidence>
<gene>
    <name evidence="6" type="ORF">E3Q01_02795</name>
    <name evidence="5" type="ORF">E3Q02_02782</name>
    <name evidence="4" type="ORF">E3Q03_02780</name>
    <name evidence="3" type="ORF">E3Q10_02545</name>
    <name evidence="2" type="ORF">E3Q17_02574</name>
    <name evidence="1" type="ORF">E3Q22_03308</name>
</gene>
<evidence type="ECO:0000313" key="8">
    <source>
        <dbReference type="Proteomes" id="UP000305647"/>
    </source>
</evidence>